<dbReference type="InParanoid" id="C5LF48"/>
<dbReference type="RefSeq" id="XP_002772816.1">
    <property type="nucleotide sequence ID" value="XM_002772770.1"/>
</dbReference>
<dbReference type="GeneID" id="9037685"/>
<reference evidence="1 2" key="1">
    <citation type="submission" date="2008-07" db="EMBL/GenBank/DDBJ databases">
        <authorList>
            <person name="El-Sayed N."/>
            <person name="Caler E."/>
            <person name="Inman J."/>
            <person name="Amedeo P."/>
            <person name="Hass B."/>
            <person name="Wortman J."/>
        </authorList>
    </citation>
    <scope>NUCLEOTIDE SEQUENCE [LARGE SCALE GENOMIC DNA]</scope>
    <source>
        <strain evidence="2">ATCC 50983 / TXsc</strain>
    </source>
</reference>
<accession>C5LF48</accession>
<proteinExistence type="predicted"/>
<dbReference type="Proteomes" id="UP000007800">
    <property type="component" value="Unassembled WGS sequence"/>
</dbReference>
<protein>
    <submittedName>
        <fullName evidence="1">Uncharacterized protein</fullName>
    </submittedName>
</protein>
<dbReference type="EMBL" id="GG681416">
    <property type="protein sequence ID" value="EER04632.1"/>
    <property type="molecule type" value="Genomic_DNA"/>
</dbReference>
<name>C5LF48_PERM5</name>
<evidence type="ECO:0000313" key="1">
    <source>
        <dbReference type="EMBL" id="EER04632.1"/>
    </source>
</evidence>
<dbReference type="AlphaFoldDB" id="C5LF48"/>
<feature type="non-terminal residue" evidence="1">
    <location>
        <position position="72"/>
    </location>
</feature>
<sequence length="72" mass="7646">EARENAPLRSASSILHDVNGTLAEALKAISPSIYREVVEEAQLGPSSSASADDDLWIRAAVISDSFRLGYGT</sequence>
<evidence type="ECO:0000313" key="2">
    <source>
        <dbReference type="Proteomes" id="UP000007800"/>
    </source>
</evidence>
<organism evidence="2">
    <name type="scientific">Perkinsus marinus (strain ATCC 50983 / TXsc)</name>
    <dbReference type="NCBI Taxonomy" id="423536"/>
    <lineage>
        <taxon>Eukaryota</taxon>
        <taxon>Sar</taxon>
        <taxon>Alveolata</taxon>
        <taxon>Perkinsozoa</taxon>
        <taxon>Perkinsea</taxon>
        <taxon>Perkinsida</taxon>
        <taxon>Perkinsidae</taxon>
        <taxon>Perkinsus</taxon>
    </lineage>
</organism>
<gene>
    <name evidence="1" type="ORF">Pmar_PMAR019666</name>
</gene>
<keyword evidence="2" id="KW-1185">Reference proteome</keyword>
<feature type="non-terminal residue" evidence="1">
    <location>
        <position position="1"/>
    </location>
</feature>